<keyword evidence="1" id="KW-0812">Transmembrane</keyword>
<feature type="transmembrane region" description="Helical" evidence="1">
    <location>
        <begin position="12"/>
        <end position="31"/>
    </location>
</feature>
<keyword evidence="1" id="KW-1133">Transmembrane helix</keyword>
<evidence type="ECO:0000313" key="2">
    <source>
        <dbReference type="EMBL" id="KAI3962810.1"/>
    </source>
</evidence>
<feature type="non-terminal residue" evidence="2">
    <location>
        <position position="1"/>
    </location>
</feature>
<reference evidence="2" key="1">
    <citation type="submission" date="2022-04" db="EMBL/GenBank/DDBJ databases">
        <title>A functionally conserved STORR gene fusion in Papaver species that diverged 16.8 million years ago.</title>
        <authorList>
            <person name="Catania T."/>
        </authorList>
    </citation>
    <scope>NUCLEOTIDE SEQUENCE</scope>
    <source>
        <strain evidence="2">S-188037</strain>
    </source>
</reference>
<dbReference type="Proteomes" id="UP001202328">
    <property type="component" value="Unassembled WGS sequence"/>
</dbReference>
<evidence type="ECO:0000313" key="3">
    <source>
        <dbReference type="Proteomes" id="UP001202328"/>
    </source>
</evidence>
<proteinExistence type="predicted"/>
<sequence length="62" mass="7503">VNYLGFQDLFIFVSFYPFTKLVVELRMYIVVNLKRYKKVKEVGKITMNVRIIAYYQLMQVCQ</sequence>
<comment type="caution">
    <text evidence="2">The sequence shown here is derived from an EMBL/GenBank/DDBJ whole genome shotgun (WGS) entry which is preliminary data.</text>
</comment>
<dbReference type="AlphaFoldDB" id="A0AAD4TLF0"/>
<name>A0AAD4TLF0_9MAGN</name>
<keyword evidence="1" id="KW-0472">Membrane</keyword>
<dbReference type="EMBL" id="JAJJMB010000242">
    <property type="protein sequence ID" value="KAI3962810.1"/>
    <property type="molecule type" value="Genomic_DNA"/>
</dbReference>
<accession>A0AAD4TLF0</accession>
<evidence type="ECO:0000256" key="1">
    <source>
        <dbReference type="SAM" id="Phobius"/>
    </source>
</evidence>
<protein>
    <submittedName>
        <fullName evidence="2">Uncharacterized protein</fullName>
    </submittedName>
</protein>
<organism evidence="2 3">
    <name type="scientific">Papaver atlanticum</name>
    <dbReference type="NCBI Taxonomy" id="357466"/>
    <lineage>
        <taxon>Eukaryota</taxon>
        <taxon>Viridiplantae</taxon>
        <taxon>Streptophyta</taxon>
        <taxon>Embryophyta</taxon>
        <taxon>Tracheophyta</taxon>
        <taxon>Spermatophyta</taxon>
        <taxon>Magnoliopsida</taxon>
        <taxon>Ranunculales</taxon>
        <taxon>Papaveraceae</taxon>
        <taxon>Papaveroideae</taxon>
        <taxon>Papaver</taxon>
    </lineage>
</organism>
<keyword evidence="3" id="KW-1185">Reference proteome</keyword>
<gene>
    <name evidence="2" type="ORF">MKW98_029969</name>
</gene>
<feature type="non-terminal residue" evidence="2">
    <location>
        <position position="62"/>
    </location>
</feature>